<dbReference type="Proteomes" id="UP000041254">
    <property type="component" value="Unassembled WGS sequence"/>
</dbReference>
<feature type="transmembrane region" description="Helical" evidence="6">
    <location>
        <begin position="341"/>
        <end position="360"/>
    </location>
</feature>
<dbReference type="STRING" id="1169540.A0A0G4GP18"/>
<feature type="domain" description="Major facilitator superfamily (MFS) profile" evidence="7">
    <location>
        <begin position="47"/>
        <end position="457"/>
    </location>
</feature>
<dbReference type="Gene3D" id="1.20.1250.20">
    <property type="entry name" value="MFS general substrate transporter like domains"/>
    <property type="match status" value="1"/>
</dbReference>
<evidence type="ECO:0000256" key="1">
    <source>
        <dbReference type="ARBA" id="ARBA00004141"/>
    </source>
</evidence>
<dbReference type="InterPro" id="IPR036259">
    <property type="entry name" value="MFS_trans_sf"/>
</dbReference>
<feature type="transmembrane region" description="Helical" evidence="6">
    <location>
        <begin position="429"/>
        <end position="448"/>
    </location>
</feature>
<dbReference type="PANTHER" id="PTHR23508:SF10">
    <property type="entry name" value="CARBOXYLIC ACID TRANSPORTER PROTEIN HOMOLOG"/>
    <property type="match status" value="1"/>
</dbReference>
<evidence type="ECO:0000313" key="9">
    <source>
        <dbReference type="Proteomes" id="UP000041254"/>
    </source>
</evidence>
<dbReference type="OrthoDB" id="433512at2759"/>
<organism evidence="8 9">
    <name type="scientific">Vitrella brassicaformis (strain CCMP3155)</name>
    <dbReference type="NCBI Taxonomy" id="1169540"/>
    <lineage>
        <taxon>Eukaryota</taxon>
        <taxon>Sar</taxon>
        <taxon>Alveolata</taxon>
        <taxon>Colpodellida</taxon>
        <taxon>Vitrellaceae</taxon>
        <taxon>Vitrella</taxon>
    </lineage>
</organism>
<keyword evidence="2 6" id="KW-0812">Transmembrane</keyword>
<dbReference type="InterPro" id="IPR020846">
    <property type="entry name" value="MFS_dom"/>
</dbReference>
<comment type="subcellular location">
    <subcellularLocation>
        <location evidence="1">Membrane</location>
        <topology evidence="1">Multi-pass membrane protein</topology>
    </subcellularLocation>
</comment>
<proteinExistence type="predicted"/>
<feature type="region of interest" description="Disordered" evidence="5">
    <location>
        <begin position="1"/>
        <end position="36"/>
    </location>
</feature>
<feature type="compositionally biased region" description="Basic and acidic residues" evidence="5">
    <location>
        <begin position="501"/>
        <end position="513"/>
    </location>
</feature>
<feature type="transmembrane region" description="Helical" evidence="6">
    <location>
        <begin position="85"/>
        <end position="108"/>
    </location>
</feature>
<feature type="transmembrane region" description="Helical" evidence="6">
    <location>
        <begin position="213"/>
        <end position="234"/>
    </location>
</feature>
<evidence type="ECO:0000256" key="4">
    <source>
        <dbReference type="ARBA" id="ARBA00023136"/>
    </source>
</evidence>
<dbReference type="EMBL" id="CDMY01000744">
    <property type="protein sequence ID" value="CEM32056.1"/>
    <property type="molecule type" value="Genomic_DNA"/>
</dbReference>
<feature type="transmembrane region" description="Helical" evidence="6">
    <location>
        <begin position="310"/>
        <end position="329"/>
    </location>
</feature>
<feature type="region of interest" description="Disordered" evidence="5">
    <location>
        <begin position="472"/>
        <end position="547"/>
    </location>
</feature>
<keyword evidence="3 6" id="KW-1133">Transmembrane helix</keyword>
<feature type="transmembrane region" description="Helical" evidence="6">
    <location>
        <begin position="120"/>
        <end position="141"/>
    </location>
</feature>
<evidence type="ECO:0000256" key="2">
    <source>
        <dbReference type="ARBA" id="ARBA00022692"/>
    </source>
</evidence>
<keyword evidence="4 6" id="KW-0472">Membrane</keyword>
<feature type="transmembrane region" description="Helical" evidence="6">
    <location>
        <begin position="178"/>
        <end position="201"/>
    </location>
</feature>
<dbReference type="InParanoid" id="A0A0G4GP18"/>
<feature type="region of interest" description="Disordered" evidence="5">
    <location>
        <begin position="588"/>
        <end position="625"/>
    </location>
</feature>
<gene>
    <name evidence="8" type="ORF">Vbra_23072</name>
</gene>
<name>A0A0G4GP18_VITBC</name>
<feature type="compositionally biased region" description="Low complexity" evidence="5">
    <location>
        <begin position="588"/>
        <end position="612"/>
    </location>
</feature>
<evidence type="ECO:0000256" key="3">
    <source>
        <dbReference type="ARBA" id="ARBA00022989"/>
    </source>
</evidence>
<feature type="compositionally biased region" description="Low complexity" evidence="5">
    <location>
        <begin position="828"/>
        <end position="839"/>
    </location>
</feature>
<evidence type="ECO:0000256" key="5">
    <source>
        <dbReference type="SAM" id="MobiDB-lite"/>
    </source>
</evidence>
<protein>
    <recommendedName>
        <fullName evidence="7">Major facilitator superfamily (MFS) profile domain-containing protein</fullName>
    </recommendedName>
</protein>
<evidence type="ECO:0000259" key="7">
    <source>
        <dbReference type="PROSITE" id="PS50850"/>
    </source>
</evidence>
<feature type="transmembrane region" description="Helical" evidence="6">
    <location>
        <begin position="366"/>
        <end position="390"/>
    </location>
</feature>
<reference evidence="8 9" key="1">
    <citation type="submission" date="2014-11" db="EMBL/GenBank/DDBJ databases">
        <authorList>
            <person name="Zhu J."/>
            <person name="Qi W."/>
            <person name="Song R."/>
        </authorList>
    </citation>
    <scope>NUCLEOTIDE SEQUENCE [LARGE SCALE GENOMIC DNA]</scope>
</reference>
<dbReference type="Pfam" id="PF07690">
    <property type="entry name" value="MFS_1"/>
    <property type="match status" value="1"/>
</dbReference>
<evidence type="ECO:0000256" key="6">
    <source>
        <dbReference type="SAM" id="Phobius"/>
    </source>
</evidence>
<feature type="region of interest" description="Disordered" evidence="5">
    <location>
        <begin position="819"/>
        <end position="839"/>
    </location>
</feature>
<keyword evidence="9" id="KW-1185">Reference proteome</keyword>
<sequence length="844" mass="89312">MFYTPDVTPDTQKASPDYEDAPAFFSAPNTPPGGQPASLSAKASWLPTITAGVGFLTDAYDLFVIDIVLLVLASIDASQSAADRGLVASAMIVGTLIGQTTFGLLADILGRHNLFRTTPILLAGGALLSACVTWAGPVSLYTKLAACRLLLGVGVGGEYPLAATVTSETSDTAHRGRALAAVFAMQGVGMALSPLLVLVLLSLPPPLSLPPDLIWRIALAVGALPAIAIIYYRWTLPETALFNKAHEDTKTSPFRHQRRLFVRYRGALLSTCLNWFLLDVTFYGMGSFKTAVGASLGFSLGVTGGIMSEAWFALMVAGLAMPGYVLAVVYAERIGYRRLQLFGFGMMGLCFVLLGIEQYAGGQRPAIELVLFGLTFLFSNFGPNTTTFLLPTQIYPTLIRASCHGISAASGKLGAVLGSAMFAPLQQSIGLPSLLLCCAAVALLGHLATLTLTPLSANHPEQLFDHLDDETTALNNHNNRGGGKDHQHRHQQRTAGGADRSGGDGGKRGERDGQQQQQDGSGSSAAGGSTAGASTGETSSEATGAQAGIHSARASALLPSRPMWSGLIPQGFLSAQVTQQSAYGYTPYGYPQQKPKQQEPAGSSWSARGGSSTNTTLPSQPGLGLSGPQVSDHAFPVVKFLQLSSLAFRGAITYEEEHQMHSSDPLVKYQIVHSWRHNLGPEDGRRAVVGWKVLCTYRNKHQMVSFFSDRDLKEKDLQRVLRDIESIAIDIMRGSLIVQSAATESEDKYRAATQHIVAQIDQGRLPYTAQYLSTFISGGLQGALDQLSGPNIYGPTAAFASSLHSHAVAASLLRPCASGSSTAHPQDSRSLASSSSGSAAMAIL</sequence>
<dbReference type="GO" id="GO:0046943">
    <property type="term" value="F:carboxylic acid transmembrane transporter activity"/>
    <property type="evidence" value="ECO:0007669"/>
    <property type="project" value="TreeGrafter"/>
</dbReference>
<feature type="compositionally biased region" description="Low complexity" evidence="5">
    <location>
        <begin position="514"/>
        <end position="545"/>
    </location>
</feature>
<accession>A0A0G4GP18</accession>
<dbReference type="AlphaFoldDB" id="A0A0G4GP18"/>
<dbReference type="VEuPathDB" id="CryptoDB:Vbra_23072"/>
<dbReference type="InterPro" id="IPR011701">
    <property type="entry name" value="MFS"/>
</dbReference>
<evidence type="ECO:0000313" key="8">
    <source>
        <dbReference type="EMBL" id="CEM32056.1"/>
    </source>
</evidence>
<dbReference type="PROSITE" id="PS50850">
    <property type="entry name" value="MFS"/>
    <property type="match status" value="1"/>
</dbReference>
<dbReference type="PANTHER" id="PTHR23508">
    <property type="entry name" value="CARBOXYLIC ACID TRANSPORTER PROTEIN HOMOLOG"/>
    <property type="match status" value="1"/>
</dbReference>
<dbReference type="SUPFAM" id="SSF103473">
    <property type="entry name" value="MFS general substrate transporter"/>
    <property type="match status" value="1"/>
</dbReference>
<feature type="transmembrane region" description="Helical" evidence="6">
    <location>
        <begin position="260"/>
        <end position="278"/>
    </location>
</feature>
<dbReference type="GO" id="GO:0005886">
    <property type="term" value="C:plasma membrane"/>
    <property type="evidence" value="ECO:0007669"/>
    <property type="project" value="TreeGrafter"/>
</dbReference>
<feature type="transmembrane region" description="Helical" evidence="6">
    <location>
        <begin position="49"/>
        <end position="73"/>
    </location>
</feature>